<comment type="caution">
    <text evidence="2">The sequence shown here is derived from an EMBL/GenBank/DDBJ whole genome shotgun (WGS) entry which is preliminary data.</text>
</comment>
<name>A0A5Z9CH43_SALET</name>
<dbReference type="AlphaFoldDB" id="A0A5Z9CH43"/>
<keyword evidence="2" id="KW-0238">DNA-binding</keyword>
<dbReference type="Pfam" id="PF04606">
    <property type="entry name" value="Ogr_Delta"/>
    <property type="match status" value="1"/>
</dbReference>
<dbReference type="EMBL" id="AAKLND010000020">
    <property type="protein sequence ID" value="ECT0411479.1"/>
    <property type="molecule type" value="Genomic_DNA"/>
</dbReference>
<protein>
    <submittedName>
        <fullName evidence="2">DNA-binding transcriptional regulator</fullName>
    </submittedName>
</protein>
<dbReference type="GO" id="GO:0003677">
    <property type="term" value="F:DNA binding"/>
    <property type="evidence" value="ECO:0007669"/>
    <property type="project" value="UniProtKB-KW"/>
</dbReference>
<dbReference type="NCBIfam" id="NF007241">
    <property type="entry name" value="PRK09678.1"/>
    <property type="match status" value="1"/>
</dbReference>
<reference evidence="2" key="1">
    <citation type="submission" date="2018-06" db="EMBL/GenBank/DDBJ databases">
        <authorList>
            <consortium name="GenomeTrakr network: Whole genome sequencing for foodborne pathogen traceback"/>
        </authorList>
    </citation>
    <scope>NUCLEOTIDE SEQUENCE</scope>
    <source>
        <strain evidence="2">FSIS11810940</strain>
    </source>
</reference>
<proteinExistence type="predicted"/>
<feature type="domain" description="Zinc finger Ogr/Delta-type" evidence="1">
    <location>
        <begin position="34"/>
        <end position="80"/>
    </location>
</feature>
<organism evidence="2">
    <name type="scientific">Salmonella enterica subsp. enterica serovar Braenderup</name>
    <dbReference type="NCBI Taxonomy" id="149391"/>
    <lineage>
        <taxon>Bacteria</taxon>
        <taxon>Pseudomonadati</taxon>
        <taxon>Pseudomonadota</taxon>
        <taxon>Gammaproteobacteria</taxon>
        <taxon>Enterobacterales</taxon>
        <taxon>Enterobacteriaceae</taxon>
        <taxon>Salmonella</taxon>
    </lineage>
</organism>
<accession>A0A5Z9CH43</accession>
<evidence type="ECO:0000313" key="2">
    <source>
        <dbReference type="EMBL" id="ECT0411479.1"/>
    </source>
</evidence>
<sequence length="103" mass="12071">MMSDIFYFICLFYKDKLTKMAPLTKPEEVLAMFHCPLCQHAAHARTSRYITDTTKERYHQCQNVNCSATFITYESVQRYIVKPGEVHAVRPHPLPSGQQIMWM</sequence>
<evidence type="ECO:0000259" key="1">
    <source>
        <dbReference type="Pfam" id="PF04606"/>
    </source>
</evidence>
<gene>
    <name evidence="2" type="ORF">DQQ63_15825</name>
</gene>
<dbReference type="InterPro" id="IPR007684">
    <property type="entry name" value="Znf_Ogr/Delta"/>
</dbReference>